<protein>
    <submittedName>
        <fullName evidence="2">Uncharacterized protein</fullName>
    </submittedName>
</protein>
<evidence type="ECO:0000256" key="1">
    <source>
        <dbReference type="SAM" id="Coils"/>
    </source>
</evidence>
<sequence length="624" mass="71449">MVGDAKDAPILSDDDIYMLAALDYRLHDLRSKDREKNLEAVARYLEVKRGKLLSLKEIKSRLTELEEAFVPKKWKKSVFRNGSKAFSKDFPLSQRKSVEKLKNEHREENIGEIPQPERALRNRARLTKQPIAKERSKWLRSAGASIDESKASKRKKKGSVLSVEIAQQPQITTDCSALCLDTDDDTLTPVPPTPQAHNLILELQRLRRSLSETLENVKRLRDTEHETYSSNCRLRDKLLMSNLEVDEFVTRHQEISTLNSSLFHQRMQLETRCAESDRTIRSLNFALEENNVESALFEQESEIRWLKSLLEKAKRDARFARLTLSDRHRPEKSLIEEQMKLIDYKSKKVLFTYDDNHTLRAPHLELHHDLKDLLCRSFGLKPDESMKLQDLEFYLTRVGLQAVVCAAIASATCDWVFASDFESTTFGDSLMLDIYRQHISRNDEGLALRNLDLAANDFFFNTSHYKTNVIPTRAATLSRRLSNALAPLVPTAPEDTPNGRDTFNTWGEEESVWQARERQFIDIFTTALNVKCKLLTSTDRFEIVLYKFGAPFNEDEMIAETTSGAGYLGSYAGPVQLCLLPAVYAYSSRSSGAVQYRIPIKSGHDEENRMYLLSKAIVIPCIDD</sequence>
<name>A0A5N5WVM0_9EURO</name>
<feature type="coiled-coil region" evidence="1">
    <location>
        <begin position="196"/>
        <end position="223"/>
    </location>
</feature>
<dbReference type="OrthoDB" id="303107at2759"/>
<accession>A0A5N5WVM0</accession>
<evidence type="ECO:0000313" key="3">
    <source>
        <dbReference type="Proteomes" id="UP000326565"/>
    </source>
</evidence>
<dbReference type="AlphaFoldDB" id="A0A5N5WVM0"/>
<proteinExistence type="predicted"/>
<gene>
    <name evidence="2" type="ORF">BDV29DRAFT_159105</name>
</gene>
<keyword evidence="1" id="KW-0175">Coiled coil</keyword>
<reference evidence="2 3" key="1">
    <citation type="submission" date="2019-04" db="EMBL/GenBank/DDBJ databases">
        <title>Friends and foes A comparative genomics study of 23 Aspergillus species from section Flavi.</title>
        <authorList>
            <consortium name="DOE Joint Genome Institute"/>
            <person name="Kjaerbolling I."/>
            <person name="Vesth T."/>
            <person name="Frisvad J.C."/>
            <person name="Nybo J.L."/>
            <person name="Theobald S."/>
            <person name="Kildgaard S."/>
            <person name="Isbrandt T."/>
            <person name="Kuo A."/>
            <person name="Sato A."/>
            <person name="Lyhne E.K."/>
            <person name="Kogle M.E."/>
            <person name="Wiebenga A."/>
            <person name="Kun R.S."/>
            <person name="Lubbers R.J."/>
            <person name="Makela M.R."/>
            <person name="Barry K."/>
            <person name="Chovatia M."/>
            <person name="Clum A."/>
            <person name="Daum C."/>
            <person name="Haridas S."/>
            <person name="He G."/>
            <person name="LaButti K."/>
            <person name="Lipzen A."/>
            <person name="Mondo S."/>
            <person name="Riley R."/>
            <person name="Salamov A."/>
            <person name="Simmons B.A."/>
            <person name="Magnuson J.K."/>
            <person name="Henrissat B."/>
            <person name="Mortensen U.H."/>
            <person name="Larsen T.O."/>
            <person name="Devries R.P."/>
            <person name="Grigoriev I.V."/>
            <person name="Machida M."/>
            <person name="Baker S.E."/>
            <person name="Andersen M.R."/>
        </authorList>
    </citation>
    <scope>NUCLEOTIDE SEQUENCE [LARGE SCALE GENOMIC DNA]</scope>
    <source>
        <strain evidence="2 3">CBS 151.66</strain>
    </source>
</reference>
<organism evidence="2 3">
    <name type="scientific">Aspergillus leporis</name>
    <dbReference type="NCBI Taxonomy" id="41062"/>
    <lineage>
        <taxon>Eukaryota</taxon>
        <taxon>Fungi</taxon>
        <taxon>Dikarya</taxon>
        <taxon>Ascomycota</taxon>
        <taxon>Pezizomycotina</taxon>
        <taxon>Eurotiomycetes</taxon>
        <taxon>Eurotiomycetidae</taxon>
        <taxon>Eurotiales</taxon>
        <taxon>Aspergillaceae</taxon>
        <taxon>Aspergillus</taxon>
        <taxon>Aspergillus subgen. Circumdati</taxon>
    </lineage>
</organism>
<dbReference type="EMBL" id="ML732262">
    <property type="protein sequence ID" value="KAB8071835.1"/>
    <property type="molecule type" value="Genomic_DNA"/>
</dbReference>
<keyword evidence="3" id="KW-1185">Reference proteome</keyword>
<dbReference type="Proteomes" id="UP000326565">
    <property type="component" value="Unassembled WGS sequence"/>
</dbReference>
<evidence type="ECO:0000313" key="2">
    <source>
        <dbReference type="EMBL" id="KAB8071835.1"/>
    </source>
</evidence>